<evidence type="ECO:0000313" key="5">
    <source>
        <dbReference type="EnsemblMetazoa" id="tetur08g06920.1"/>
    </source>
</evidence>
<dbReference type="InterPro" id="IPR036142">
    <property type="entry name" value="ENT_dom-like_sf"/>
</dbReference>
<name>T1KCA3_TETUR</name>
<accession>T1KCA3</accession>
<dbReference type="SMART" id="SM01191">
    <property type="entry name" value="ENT"/>
    <property type="match status" value="1"/>
</dbReference>
<evidence type="ECO:0000313" key="6">
    <source>
        <dbReference type="Proteomes" id="UP000015104"/>
    </source>
</evidence>
<dbReference type="PANTHER" id="PTHR16500:SF3">
    <property type="entry name" value="BRCA2-INTERACTING TRANSCRIPTIONAL REPRESSOR EMSY"/>
    <property type="match status" value="1"/>
</dbReference>
<dbReference type="AlphaFoldDB" id="T1KCA3"/>
<comment type="subcellular location">
    <subcellularLocation>
        <location evidence="1">Nucleus</location>
    </subcellularLocation>
</comment>
<evidence type="ECO:0000256" key="1">
    <source>
        <dbReference type="ARBA" id="ARBA00004123"/>
    </source>
</evidence>
<keyword evidence="2" id="KW-0539">Nucleus</keyword>
<dbReference type="InterPro" id="IPR033482">
    <property type="entry name" value="EMSY"/>
</dbReference>
<organism evidence="5 6">
    <name type="scientific">Tetranychus urticae</name>
    <name type="common">Two-spotted spider mite</name>
    <dbReference type="NCBI Taxonomy" id="32264"/>
    <lineage>
        <taxon>Eukaryota</taxon>
        <taxon>Metazoa</taxon>
        <taxon>Ecdysozoa</taxon>
        <taxon>Arthropoda</taxon>
        <taxon>Chelicerata</taxon>
        <taxon>Arachnida</taxon>
        <taxon>Acari</taxon>
        <taxon>Acariformes</taxon>
        <taxon>Trombidiformes</taxon>
        <taxon>Prostigmata</taxon>
        <taxon>Eleutherengona</taxon>
        <taxon>Raphignathae</taxon>
        <taxon>Tetranychoidea</taxon>
        <taxon>Tetranychidae</taxon>
        <taxon>Tetranychus</taxon>
    </lineage>
</organism>
<dbReference type="EMBL" id="CAEY01001958">
    <property type="status" value="NOT_ANNOTATED_CDS"/>
    <property type="molecule type" value="Genomic_DNA"/>
</dbReference>
<proteinExistence type="predicted"/>
<feature type="compositionally biased region" description="Low complexity" evidence="3">
    <location>
        <begin position="168"/>
        <end position="195"/>
    </location>
</feature>
<keyword evidence="6" id="KW-1185">Reference proteome</keyword>
<dbReference type="PROSITE" id="PS51138">
    <property type="entry name" value="ENT"/>
    <property type="match status" value="1"/>
</dbReference>
<dbReference type="EnsemblMetazoa" id="tetur08g06920.1">
    <property type="protein sequence ID" value="tetur08g06920.1"/>
    <property type="gene ID" value="tetur08g06920"/>
</dbReference>
<dbReference type="STRING" id="32264.T1KCA3"/>
<dbReference type="InterPro" id="IPR005491">
    <property type="entry name" value="ENT_dom"/>
</dbReference>
<dbReference type="SUPFAM" id="SSF158639">
    <property type="entry name" value="ENT-like"/>
    <property type="match status" value="1"/>
</dbReference>
<evidence type="ECO:0000256" key="2">
    <source>
        <dbReference type="ARBA" id="ARBA00023242"/>
    </source>
</evidence>
<evidence type="ECO:0000259" key="4">
    <source>
        <dbReference type="PROSITE" id="PS51138"/>
    </source>
</evidence>
<feature type="domain" description="ENT" evidence="4">
    <location>
        <begin position="16"/>
        <end position="100"/>
    </location>
</feature>
<dbReference type="Gene3D" id="1.10.1240.40">
    <property type="entry name" value="ENT domain"/>
    <property type="match status" value="1"/>
</dbReference>
<dbReference type="HOGENOM" id="CLU_659426_0_0_1"/>
<reference evidence="6" key="1">
    <citation type="submission" date="2011-08" db="EMBL/GenBank/DDBJ databases">
        <authorList>
            <person name="Rombauts S."/>
        </authorList>
    </citation>
    <scope>NUCLEOTIDE SEQUENCE</scope>
    <source>
        <strain evidence="6">London</strain>
    </source>
</reference>
<dbReference type="GO" id="GO:0006355">
    <property type="term" value="P:regulation of DNA-templated transcription"/>
    <property type="evidence" value="ECO:0007669"/>
    <property type="project" value="InterPro"/>
</dbReference>
<dbReference type="Proteomes" id="UP000015104">
    <property type="component" value="Unassembled WGS sequence"/>
</dbReference>
<evidence type="ECO:0000256" key="3">
    <source>
        <dbReference type="SAM" id="MobiDB-lite"/>
    </source>
</evidence>
<dbReference type="PANTHER" id="PTHR16500">
    <property type="entry name" value="BRCA2-INTERACTING TRANSCRIPTIONAL REPRESSOR EMSY"/>
    <property type="match status" value="1"/>
</dbReference>
<dbReference type="Pfam" id="PF03735">
    <property type="entry name" value="ENT"/>
    <property type="match status" value="1"/>
</dbReference>
<dbReference type="eggNOG" id="KOG4675">
    <property type="taxonomic scope" value="Eukaryota"/>
</dbReference>
<protein>
    <recommendedName>
        <fullName evidence="4">ENT domain-containing protein</fullName>
    </recommendedName>
</protein>
<dbReference type="GO" id="GO:0005654">
    <property type="term" value="C:nucleoplasm"/>
    <property type="evidence" value="ECO:0007669"/>
    <property type="project" value="TreeGrafter"/>
</dbReference>
<feature type="region of interest" description="Disordered" evidence="3">
    <location>
        <begin position="168"/>
        <end position="206"/>
    </location>
</feature>
<sequence>MFEMWPKLVDYSKEECKQMLRRLELEAYSSVVNALRAQGDLNQAKAKILHDLSNMLSITLERHQAEIRRAVNDERLSTIAYHVSGEESSHEWTVAGRRLIPLLPRLIPQNQLTEIATQSAVNQATKNESLSSPSMTAFKNVVKKEKLDSHSNDISLSPTVSTSTISVTVSSPSSSQFTSTSVSPSGTTTSSTTPTKRLKLDNGSSITDSSLISPKIKQSIPTSPKSSIKSVSVISTTRTSIQLPPTYTISSTGPRVVFMSSNGTAARTLTVNDVNSSATLLTASSNGGSASTITKARVVAQGSALEPGTIFSTAKRIIRTTAKPFVTGNSAQSGMASAVTLAPGTRIIPAKSAFPQQVVVFPSNGGPQKTITIPLSQTIKQLQVPNVPGSGNAAVVYQAASNSSTPSSGALKTTIPD</sequence>
<reference evidence="5" key="2">
    <citation type="submission" date="2015-06" db="UniProtKB">
        <authorList>
            <consortium name="EnsemblMetazoa"/>
        </authorList>
    </citation>
    <scope>IDENTIFICATION</scope>
</reference>